<dbReference type="EMBL" id="QTSX02002941">
    <property type="protein sequence ID" value="KAJ9073013.1"/>
    <property type="molecule type" value="Genomic_DNA"/>
</dbReference>
<name>A0ACC2TEC1_9FUNG</name>
<proteinExistence type="predicted"/>
<sequence>MNLSIVFLLLTLSRANVCNDTRCTQLYQAVVLENQLKVLLISDSAAKQGAAGLAISSGSQDNPDDCLGLAHLVEHVVIQGAGNDWGVNPNRQFVKLNGGDFDAVTYYDSTHYSFYVVPEALDEGLQMFADAFVNPAFTADTVVNEAYAINLEFKLRANNPKVKMKSVLSSVATEGSPYARFSMGNNNTLPVETRQDQLTLLAKVKDHYAKYYSANQMQLVVISPDSLEKLRQMVMARFSKIPNRNLEATKTQVPFNLQQFPKEIRIKGDENQLLLEFLLPGKQNVSIEALDYLFYYLKYIYKGYFQGITTNWTLDSVKVALDETNMAFSLLNVHIFPTPSSSGPAIVDFFSYLHAFKEQALDPKRYASFISYQRNGETFGQEYLTHLLAKKVMFKMSSGIPMDKVVNSLHPQYFPRDEIEKLIDMFSLARMRIVNVTSQGPFDLYEPFYQTNYSLVGFDFQLPKNHTKIHLPPVILVKPSTKGTHLPSTITRLNSTDHLRVWHLKAPTSHVSGLRLALYDTTSDPSNNLNMMILMYFIYENWDRSISELNLRSEWMSLHLESNKLILNLHGTNLANALAAILNITSTKSFVHQLETNTSNFIYQSTLACCQIDLLLMGEEDIQPILSTIQTFQNNITKCQPNSHNQPIPEPIFQSTYTPHGYQLDYFFPLPTQPPRLKALASLFYSFAEVDFYNTLRTKNHLAYALNANLNEANFGIHFLMEGVQDPLTAKRAMDNFLSTTKANLLNMPSHIYAQKKHNILRARKHHRPEFTQLLNQYWSTIQSGDANLTHGNPSYLQNLTPSDSGTALVSNATQEDLHAFLEAYLTPSNL</sequence>
<reference evidence="1" key="1">
    <citation type="submission" date="2022-04" db="EMBL/GenBank/DDBJ databases">
        <title>Genome of the entomopathogenic fungus Entomophthora muscae.</title>
        <authorList>
            <person name="Elya C."/>
            <person name="Lovett B.R."/>
            <person name="Lee E."/>
            <person name="Macias A.M."/>
            <person name="Hajek A.E."/>
            <person name="De Bivort B.L."/>
            <person name="Kasson M.T."/>
            <person name="De Fine Licht H.H."/>
            <person name="Stajich J.E."/>
        </authorList>
    </citation>
    <scope>NUCLEOTIDE SEQUENCE</scope>
    <source>
        <strain evidence="1">Berkeley</strain>
    </source>
</reference>
<evidence type="ECO:0000313" key="1">
    <source>
        <dbReference type="EMBL" id="KAJ9073013.1"/>
    </source>
</evidence>
<gene>
    <name evidence="1" type="ORF">DSO57_1021086</name>
</gene>
<accession>A0ACC2TEC1</accession>
<dbReference type="Proteomes" id="UP001165960">
    <property type="component" value="Unassembled WGS sequence"/>
</dbReference>
<evidence type="ECO:0000313" key="2">
    <source>
        <dbReference type="Proteomes" id="UP001165960"/>
    </source>
</evidence>
<protein>
    <submittedName>
        <fullName evidence="1">Uncharacterized protein</fullName>
    </submittedName>
</protein>
<comment type="caution">
    <text evidence="1">The sequence shown here is derived from an EMBL/GenBank/DDBJ whole genome shotgun (WGS) entry which is preliminary data.</text>
</comment>
<organism evidence="1 2">
    <name type="scientific">Entomophthora muscae</name>
    <dbReference type="NCBI Taxonomy" id="34485"/>
    <lineage>
        <taxon>Eukaryota</taxon>
        <taxon>Fungi</taxon>
        <taxon>Fungi incertae sedis</taxon>
        <taxon>Zoopagomycota</taxon>
        <taxon>Entomophthoromycotina</taxon>
        <taxon>Entomophthoromycetes</taxon>
        <taxon>Entomophthorales</taxon>
        <taxon>Entomophthoraceae</taxon>
        <taxon>Entomophthora</taxon>
    </lineage>
</organism>
<keyword evidence="2" id="KW-1185">Reference proteome</keyword>